<dbReference type="PANTHER" id="PTHR18968:SF164">
    <property type="entry name" value="PYRUVATE DECARBOXYLASE"/>
    <property type="match status" value="1"/>
</dbReference>
<dbReference type="InterPro" id="IPR045229">
    <property type="entry name" value="TPP_enz"/>
</dbReference>
<dbReference type="InterPro" id="IPR011766">
    <property type="entry name" value="TPP_enzyme_TPP-bd"/>
</dbReference>
<evidence type="ECO:0000259" key="4">
    <source>
        <dbReference type="Pfam" id="PF02776"/>
    </source>
</evidence>
<dbReference type="SUPFAM" id="SSF52518">
    <property type="entry name" value="Thiamin diphosphate-binding fold (THDP-binding)"/>
    <property type="match status" value="2"/>
</dbReference>
<dbReference type="SUPFAM" id="SSF52467">
    <property type="entry name" value="DHS-like NAD/FAD-binding domain"/>
    <property type="match status" value="1"/>
</dbReference>
<dbReference type="Pfam" id="PF02775">
    <property type="entry name" value="TPP_enzyme_C"/>
    <property type="match status" value="1"/>
</dbReference>
<evidence type="ECO:0000313" key="5">
    <source>
        <dbReference type="EMBL" id="TXL76296.1"/>
    </source>
</evidence>
<dbReference type="EMBL" id="VDUZ01000011">
    <property type="protein sequence ID" value="TXL76296.1"/>
    <property type="molecule type" value="Genomic_DNA"/>
</dbReference>
<evidence type="ECO:0000256" key="2">
    <source>
        <dbReference type="ARBA" id="ARBA00023052"/>
    </source>
</evidence>
<dbReference type="InterPro" id="IPR012001">
    <property type="entry name" value="Thiamin_PyroP_enz_TPP-bd_dom"/>
</dbReference>
<feature type="domain" description="Thiamine pyrophosphate enzyme N-terminal TPP-binding" evidence="4">
    <location>
        <begin position="9"/>
        <end position="139"/>
    </location>
</feature>
<gene>
    <name evidence="5" type="ORF">FHP25_11615</name>
</gene>
<keyword evidence="6" id="KW-1185">Reference proteome</keyword>
<dbReference type="GO" id="GO:0003984">
    <property type="term" value="F:acetolactate synthase activity"/>
    <property type="evidence" value="ECO:0007669"/>
    <property type="project" value="TreeGrafter"/>
</dbReference>
<dbReference type="PANTHER" id="PTHR18968">
    <property type="entry name" value="THIAMINE PYROPHOSPHATE ENZYMES"/>
    <property type="match status" value="1"/>
</dbReference>
<dbReference type="GO" id="GO:0050660">
    <property type="term" value="F:flavin adenine dinucleotide binding"/>
    <property type="evidence" value="ECO:0007669"/>
    <property type="project" value="TreeGrafter"/>
</dbReference>
<keyword evidence="2" id="KW-0786">Thiamine pyrophosphate</keyword>
<dbReference type="InterPro" id="IPR029035">
    <property type="entry name" value="DHS-like_NAD/FAD-binding_dom"/>
</dbReference>
<dbReference type="GO" id="GO:0009097">
    <property type="term" value="P:isoleucine biosynthetic process"/>
    <property type="evidence" value="ECO:0007669"/>
    <property type="project" value="TreeGrafter"/>
</dbReference>
<dbReference type="AlphaFoldDB" id="A0A5C8PNF2"/>
<evidence type="ECO:0000259" key="3">
    <source>
        <dbReference type="Pfam" id="PF02775"/>
    </source>
</evidence>
<dbReference type="Gene3D" id="3.40.50.1220">
    <property type="entry name" value="TPP-binding domain"/>
    <property type="match status" value="1"/>
</dbReference>
<dbReference type="GO" id="GO:0030976">
    <property type="term" value="F:thiamine pyrophosphate binding"/>
    <property type="evidence" value="ECO:0007669"/>
    <property type="project" value="InterPro"/>
</dbReference>
<accession>A0A5C8PNF2</accession>
<sequence>MSANETRQTTAHHLLEGLNDIGVDYLFCNLGTDHAPLIEEMARRRRLGLPLPKTVLCPHENTAVHMAAGYAVATGRGQGVLVHVDAGTANAAMGLHNLSRARLPVLLMAGRAPYTTRGELPGSRDSYVNFVQEPFDQASVVRPYVKWEYNLPSGVIARQALRRAHAVMHSDPKGPVYLMFARETLAETWLDSEATNDAADRAGPVVARGVDQQTVEAIADRLLAAHNPLLITAYAGRNPATPDLIDTLARFAGIRVIAFNPVYLNIAHDSPCFGGFMPGRHVAEADVGLLVDVDVPWIPRDTPENPATWWAHIDVDAEKRGFPMWGFPGHLRVQGDSYRILAQLLEVLKARAGAAFRVAAAARVTRLAAERDARLAAADKLAAEPGSSGQINPHYLCAAIGHALGADDIVLNEAIRNAPAVFAQIPRTRGGSLIGLPGGGLGFSGGVALGLKLALPERTIVQVVGDGTFYFSNPQSMLAVSRQYGLPIFAVVLDNRGWSAVKEATLRVYPDGEAKAANDFEAELAPMTDFAKVAEAAGAYGEHIEDPAAVEAAIRRCLEQVRGGRTAILHARITRL</sequence>
<dbReference type="CDD" id="cd02002">
    <property type="entry name" value="TPP_BFDC"/>
    <property type="match status" value="1"/>
</dbReference>
<dbReference type="Gene3D" id="3.40.50.970">
    <property type="match status" value="2"/>
</dbReference>
<name>A0A5C8PNF2_9HYPH</name>
<dbReference type="GO" id="GO:0009099">
    <property type="term" value="P:L-valine biosynthetic process"/>
    <property type="evidence" value="ECO:0007669"/>
    <property type="project" value="TreeGrafter"/>
</dbReference>
<dbReference type="Proteomes" id="UP000321638">
    <property type="component" value="Unassembled WGS sequence"/>
</dbReference>
<reference evidence="5 6" key="1">
    <citation type="submission" date="2019-06" db="EMBL/GenBank/DDBJ databases">
        <title>New taxonomy in bacterial strain CC-CFT640, isolated from vineyard.</title>
        <authorList>
            <person name="Lin S.-Y."/>
            <person name="Tsai C.-F."/>
            <person name="Young C.-C."/>
        </authorList>
    </citation>
    <scope>NUCLEOTIDE SEQUENCE [LARGE SCALE GENOMIC DNA]</scope>
    <source>
        <strain evidence="5 6">CC-CFT640</strain>
    </source>
</reference>
<proteinExistence type="inferred from homology"/>
<organism evidence="5 6">
    <name type="scientific">Vineibacter terrae</name>
    <dbReference type="NCBI Taxonomy" id="2586908"/>
    <lineage>
        <taxon>Bacteria</taxon>
        <taxon>Pseudomonadati</taxon>
        <taxon>Pseudomonadota</taxon>
        <taxon>Alphaproteobacteria</taxon>
        <taxon>Hyphomicrobiales</taxon>
        <taxon>Vineibacter</taxon>
    </lineage>
</organism>
<dbReference type="CDD" id="cd07035">
    <property type="entry name" value="TPP_PYR_POX_like"/>
    <property type="match status" value="1"/>
</dbReference>
<comment type="caution">
    <text evidence="5">The sequence shown here is derived from an EMBL/GenBank/DDBJ whole genome shotgun (WGS) entry which is preliminary data.</text>
</comment>
<comment type="similarity">
    <text evidence="1">Belongs to the TPP enzyme family.</text>
</comment>
<evidence type="ECO:0000313" key="6">
    <source>
        <dbReference type="Proteomes" id="UP000321638"/>
    </source>
</evidence>
<dbReference type="NCBIfam" id="NF006203">
    <property type="entry name" value="PRK08327.1"/>
    <property type="match status" value="1"/>
</dbReference>
<dbReference type="InterPro" id="IPR029061">
    <property type="entry name" value="THDP-binding"/>
</dbReference>
<dbReference type="RefSeq" id="WP_147847105.1">
    <property type="nucleotide sequence ID" value="NZ_VDUZ01000011.1"/>
</dbReference>
<feature type="domain" description="Thiamine pyrophosphate enzyme TPP-binding" evidence="3">
    <location>
        <begin position="439"/>
        <end position="560"/>
    </location>
</feature>
<dbReference type="Pfam" id="PF02776">
    <property type="entry name" value="TPP_enzyme_N"/>
    <property type="match status" value="1"/>
</dbReference>
<dbReference type="GO" id="GO:0005948">
    <property type="term" value="C:acetolactate synthase complex"/>
    <property type="evidence" value="ECO:0007669"/>
    <property type="project" value="TreeGrafter"/>
</dbReference>
<evidence type="ECO:0000256" key="1">
    <source>
        <dbReference type="ARBA" id="ARBA00007812"/>
    </source>
</evidence>
<dbReference type="OrthoDB" id="7534569at2"/>
<protein>
    <submittedName>
        <fullName evidence="5">Thiamine pyrophosphate-requiring protein</fullName>
    </submittedName>
</protein>